<evidence type="ECO:0000256" key="3">
    <source>
        <dbReference type="PROSITE-ProRule" id="PRU00339"/>
    </source>
</evidence>
<name>A0A1G2R174_9BACT</name>
<feature type="transmembrane region" description="Helical" evidence="4">
    <location>
        <begin position="52"/>
        <end position="77"/>
    </location>
</feature>
<dbReference type="AlphaFoldDB" id="A0A1G2R174"/>
<evidence type="ECO:0000256" key="2">
    <source>
        <dbReference type="ARBA" id="ARBA00022803"/>
    </source>
</evidence>
<evidence type="ECO:0000313" key="6">
    <source>
        <dbReference type="Proteomes" id="UP000176901"/>
    </source>
</evidence>
<gene>
    <name evidence="5" type="ORF">A3C82_02020</name>
</gene>
<evidence type="ECO:0000256" key="1">
    <source>
        <dbReference type="ARBA" id="ARBA00022737"/>
    </source>
</evidence>
<keyword evidence="4" id="KW-1133">Transmembrane helix</keyword>
<dbReference type="SMART" id="SM00028">
    <property type="entry name" value="TPR"/>
    <property type="match status" value="4"/>
</dbReference>
<feature type="repeat" description="TPR" evidence="3">
    <location>
        <begin position="562"/>
        <end position="595"/>
    </location>
</feature>
<proteinExistence type="predicted"/>
<keyword evidence="1" id="KW-0677">Repeat</keyword>
<dbReference type="InterPro" id="IPR051012">
    <property type="entry name" value="CellSynth/LPSAsmb/PSIAsmb"/>
</dbReference>
<feature type="transmembrane region" description="Helical" evidence="4">
    <location>
        <begin position="17"/>
        <end position="40"/>
    </location>
</feature>
<organism evidence="5 6">
    <name type="scientific">Candidatus Wildermuthbacteria bacterium RIFCSPHIGHO2_02_FULL_47_12</name>
    <dbReference type="NCBI Taxonomy" id="1802451"/>
    <lineage>
        <taxon>Bacteria</taxon>
        <taxon>Candidatus Wildermuthiibacteriota</taxon>
    </lineage>
</organism>
<feature type="repeat" description="TPR" evidence="3">
    <location>
        <begin position="460"/>
        <end position="493"/>
    </location>
</feature>
<dbReference type="SUPFAM" id="SSF48452">
    <property type="entry name" value="TPR-like"/>
    <property type="match status" value="1"/>
</dbReference>
<dbReference type="PROSITE" id="PS50005">
    <property type="entry name" value="TPR"/>
    <property type="match status" value="3"/>
</dbReference>
<reference evidence="5 6" key="1">
    <citation type="journal article" date="2016" name="Nat. Commun.">
        <title>Thousands of microbial genomes shed light on interconnected biogeochemical processes in an aquifer system.</title>
        <authorList>
            <person name="Anantharaman K."/>
            <person name="Brown C.T."/>
            <person name="Hug L.A."/>
            <person name="Sharon I."/>
            <person name="Castelle C.J."/>
            <person name="Probst A.J."/>
            <person name="Thomas B.C."/>
            <person name="Singh A."/>
            <person name="Wilkins M.J."/>
            <person name="Karaoz U."/>
            <person name="Brodie E.L."/>
            <person name="Williams K.H."/>
            <person name="Hubbard S.S."/>
            <person name="Banfield J.F."/>
        </authorList>
    </citation>
    <scope>NUCLEOTIDE SEQUENCE [LARGE SCALE GENOMIC DNA]</scope>
</reference>
<accession>A0A1G2R174</accession>
<evidence type="ECO:0000256" key="4">
    <source>
        <dbReference type="SAM" id="Phobius"/>
    </source>
</evidence>
<feature type="transmembrane region" description="Helical" evidence="4">
    <location>
        <begin position="223"/>
        <end position="249"/>
    </location>
</feature>
<dbReference type="Proteomes" id="UP000176901">
    <property type="component" value="Unassembled WGS sequence"/>
</dbReference>
<feature type="transmembrane region" description="Helical" evidence="4">
    <location>
        <begin position="136"/>
        <end position="156"/>
    </location>
</feature>
<dbReference type="PROSITE" id="PS50293">
    <property type="entry name" value="TPR_REGION"/>
    <property type="match status" value="1"/>
</dbReference>
<protein>
    <submittedName>
        <fullName evidence="5">Uncharacterized protein</fullName>
    </submittedName>
</protein>
<dbReference type="PANTHER" id="PTHR45586">
    <property type="entry name" value="TPR REPEAT-CONTAINING PROTEIN PA4667"/>
    <property type="match status" value="1"/>
</dbReference>
<sequence length="607" mass="67829">MGLYFLIINTVEKPRKVLWWFLGAVGIALATNYLAVFHVWEKLPVWQVMAQAGFHTMGAAIEGFAVFLSAITVFLVFQIVRQQPRILSLAAQLALIAGSLGILLLADVSKAWIVLMLGLLFVLVAGGGIRKLILPFGMLLVAVVFLFSFVSLRTVIPQAPEEFMLSQGLSWSIAWNTATESVKTMLIGSGPGTFAIDFLQHKPESFNMQAYFDRSGSYLSELLATYGFLGLFAYLLIGGFFIFASWFLIAKKNMPPFFIAVVSILIAQAVYYQTLSLGLAFWLFLALGVLAWERPVKEFVFSLRKFSEFEVAAKAIFCIVLASAGWAGYFAVRFYGADMAYKAAQNIQRTDTAKSIEKGVEAAQMNPYQAEYKMFVGRSYLSRALSELQKPESERDQEIISQDVQFAIAYAKEASEVSPKRAEAWKTLGAVYRDIPFAAGAQDWAARSFETAIALEPTNPVLRTELGKLYVASEQYDKARMQFERAAALQPDYVEAQMQLALILEKEKDMEGALAKMKDIALRYPLDAESLFQLGRLQYNNGQVEEAIVQFRQILRLIPSHSNARFALGAALEKQGKTEEAIQEFEKVLELNPGSEQVMRKLQELKK</sequence>
<feature type="transmembrane region" description="Helical" evidence="4">
    <location>
        <begin position="111"/>
        <end position="129"/>
    </location>
</feature>
<dbReference type="EMBL" id="MHTW01000030">
    <property type="protein sequence ID" value="OHA66580.1"/>
    <property type="molecule type" value="Genomic_DNA"/>
</dbReference>
<dbReference type="Gene3D" id="1.25.40.10">
    <property type="entry name" value="Tetratricopeptide repeat domain"/>
    <property type="match status" value="2"/>
</dbReference>
<feature type="transmembrane region" description="Helical" evidence="4">
    <location>
        <begin position="312"/>
        <end position="332"/>
    </location>
</feature>
<keyword evidence="4" id="KW-0812">Transmembrane</keyword>
<dbReference type="PANTHER" id="PTHR45586:SF1">
    <property type="entry name" value="LIPOPOLYSACCHARIDE ASSEMBLY PROTEIN B"/>
    <property type="match status" value="1"/>
</dbReference>
<feature type="transmembrane region" description="Helical" evidence="4">
    <location>
        <begin position="270"/>
        <end position="292"/>
    </location>
</feature>
<feature type="transmembrane region" description="Helical" evidence="4">
    <location>
        <begin position="86"/>
        <end position="105"/>
    </location>
</feature>
<keyword evidence="2 3" id="KW-0802">TPR repeat</keyword>
<dbReference type="Pfam" id="PF13432">
    <property type="entry name" value="TPR_16"/>
    <property type="match status" value="2"/>
</dbReference>
<keyword evidence="4" id="KW-0472">Membrane</keyword>
<dbReference type="STRING" id="1802451.A3C82_02020"/>
<evidence type="ECO:0000313" key="5">
    <source>
        <dbReference type="EMBL" id="OHA66580.1"/>
    </source>
</evidence>
<dbReference type="InterPro" id="IPR011990">
    <property type="entry name" value="TPR-like_helical_dom_sf"/>
</dbReference>
<comment type="caution">
    <text evidence="5">The sequence shown here is derived from an EMBL/GenBank/DDBJ whole genome shotgun (WGS) entry which is preliminary data.</text>
</comment>
<feature type="repeat" description="TPR" evidence="3">
    <location>
        <begin position="528"/>
        <end position="561"/>
    </location>
</feature>
<dbReference type="InterPro" id="IPR019734">
    <property type="entry name" value="TPR_rpt"/>
</dbReference>